<evidence type="ECO:0000313" key="3">
    <source>
        <dbReference type="EMBL" id="MBK1658742.1"/>
    </source>
</evidence>
<sequence>MLPMIHRRSLLAAPLLSVPLLAPPRPGQAQDGFPSRPITLVVPLSAGGPADVVFRPMGNALQAEWGQPAVLDYRPGAGGTLAMDMAVRARPDGHTLAVCSNSQFSIAPFLFPMPYDNDRSYVPVVLAASAPSFVVINRAVPAATLTEFLDLARRKPDGMSFATAGVGFTSHLATELLMARAGVSMLHVPYRGGAPASQAVLTGEVQMNFMEAAFLTGLLPTGNLRALAVTSATRHPLFPDVPTVSEAGIPGFETGTYWGLVAPAATPAPVLARLRETTQRYFASAAERERLTQAGFLPIAGDTAAFDRIKAEESAKWGRLIRDRNIKVT</sequence>
<comment type="caution">
    <text evidence="3">The sequence shown here is derived from an EMBL/GenBank/DDBJ whole genome shotgun (WGS) entry which is preliminary data.</text>
</comment>
<feature type="signal peptide" evidence="2">
    <location>
        <begin position="1"/>
        <end position="29"/>
    </location>
</feature>
<reference evidence="3 4" key="1">
    <citation type="journal article" date="2020" name="Microorganisms">
        <title>Osmotic Adaptation and Compatible Solute Biosynthesis of Phototrophic Bacteria as Revealed from Genome Analyses.</title>
        <authorList>
            <person name="Imhoff J.F."/>
            <person name="Rahn T."/>
            <person name="Kunzel S."/>
            <person name="Keller A."/>
            <person name="Neulinger S.C."/>
        </authorList>
    </citation>
    <scope>NUCLEOTIDE SEQUENCE [LARGE SCALE GENOMIC DNA]</scope>
    <source>
        <strain evidence="3 4">DSM 15382</strain>
    </source>
</reference>
<dbReference type="InterPro" id="IPR005064">
    <property type="entry name" value="BUG"/>
</dbReference>
<evidence type="ECO:0000313" key="4">
    <source>
        <dbReference type="Proteomes" id="UP000697995"/>
    </source>
</evidence>
<name>A0ABS1CXR4_9PROT</name>
<dbReference type="PIRSF" id="PIRSF017082">
    <property type="entry name" value="YflP"/>
    <property type="match status" value="1"/>
</dbReference>
<dbReference type="Pfam" id="PF03401">
    <property type="entry name" value="TctC"/>
    <property type="match status" value="1"/>
</dbReference>
<keyword evidence="2" id="KW-0732">Signal</keyword>
<dbReference type="Gene3D" id="3.40.190.10">
    <property type="entry name" value="Periplasmic binding protein-like II"/>
    <property type="match status" value="1"/>
</dbReference>
<comment type="similarity">
    <text evidence="1">Belongs to the UPF0065 (bug) family.</text>
</comment>
<keyword evidence="4" id="KW-1185">Reference proteome</keyword>
<evidence type="ECO:0000256" key="1">
    <source>
        <dbReference type="ARBA" id="ARBA00006987"/>
    </source>
</evidence>
<dbReference type="SUPFAM" id="SSF53850">
    <property type="entry name" value="Periplasmic binding protein-like II"/>
    <property type="match status" value="1"/>
</dbReference>
<gene>
    <name evidence="3" type="ORF">CKO45_10915</name>
</gene>
<evidence type="ECO:0008006" key="5">
    <source>
        <dbReference type="Google" id="ProtNLM"/>
    </source>
</evidence>
<dbReference type="InterPro" id="IPR042100">
    <property type="entry name" value="Bug_dom1"/>
</dbReference>
<organism evidence="3 4">
    <name type="scientific">Paracraurococcus ruber</name>
    <dbReference type="NCBI Taxonomy" id="77675"/>
    <lineage>
        <taxon>Bacteria</taxon>
        <taxon>Pseudomonadati</taxon>
        <taxon>Pseudomonadota</taxon>
        <taxon>Alphaproteobacteria</taxon>
        <taxon>Acetobacterales</taxon>
        <taxon>Roseomonadaceae</taxon>
        <taxon>Paracraurococcus</taxon>
    </lineage>
</organism>
<dbReference type="Gene3D" id="3.40.190.150">
    <property type="entry name" value="Bordetella uptake gene, domain 1"/>
    <property type="match status" value="1"/>
</dbReference>
<feature type="chain" id="PRO_5046148491" description="Tripartite-type tricarboxylate transporter, receptor component TctC" evidence="2">
    <location>
        <begin position="30"/>
        <end position="329"/>
    </location>
</feature>
<dbReference type="Proteomes" id="UP000697995">
    <property type="component" value="Unassembled WGS sequence"/>
</dbReference>
<protein>
    <recommendedName>
        <fullName evidence="5">Tripartite-type tricarboxylate transporter, receptor component TctC</fullName>
    </recommendedName>
</protein>
<accession>A0ABS1CXR4</accession>
<dbReference type="EMBL" id="NRSG01000065">
    <property type="protein sequence ID" value="MBK1658742.1"/>
    <property type="molecule type" value="Genomic_DNA"/>
</dbReference>
<proteinExistence type="inferred from homology"/>
<dbReference type="PANTHER" id="PTHR42928">
    <property type="entry name" value="TRICARBOXYLATE-BINDING PROTEIN"/>
    <property type="match status" value="1"/>
</dbReference>
<dbReference type="PANTHER" id="PTHR42928:SF5">
    <property type="entry name" value="BLR1237 PROTEIN"/>
    <property type="match status" value="1"/>
</dbReference>
<evidence type="ECO:0000256" key="2">
    <source>
        <dbReference type="SAM" id="SignalP"/>
    </source>
</evidence>